<dbReference type="Pfam" id="PF01569">
    <property type="entry name" value="PAP2"/>
    <property type="match status" value="1"/>
</dbReference>
<gene>
    <name evidence="2" type="ORF">S01H4_55482</name>
</gene>
<evidence type="ECO:0000259" key="1">
    <source>
        <dbReference type="Pfam" id="PF01569"/>
    </source>
</evidence>
<dbReference type="AlphaFoldDB" id="X1EDP1"/>
<feature type="non-terminal residue" evidence="2">
    <location>
        <position position="1"/>
    </location>
</feature>
<proteinExistence type="predicted"/>
<dbReference type="SUPFAM" id="SSF48317">
    <property type="entry name" value="Acid phosphatase/Vanadium-dependent haloperoxidase"/>
    <property type="match status" value="1"/>
</dbReference>
<dbReference type="Gene3D" id="1.20.144.10">
    <property type="entry name" value="Phosphatidic acid phosphatase type 2/haloperoxidase"/>
    <property type="match status" value="1"/>
</dbReference>
<accession>X1EDP1</accession>
<comment type="caution">
    <text evidence="2">The sequence shown here is derived from an EMBL/GenBank/DDBJ whole genome shotgun (WGS) entry which is preliminary data.</text>
</comment>
<evidence type="ECO:0000313" key="2">
    <source>
        <dbReference type="EMBL" id="GAH06783.1"/>
    </source>
</evidence>
<name>X1EDP1_9ZZZZ</name>
<sequence length="205" mass="22051">DNLTALLLAGGASIAMHNSDADKNLHENFQRHRAFGSFADESFNIIGHPGVHFAATGLWYALSAENEDERNKERAWTMMTALTINGLTTVGLKAIRHNDTPNGKRWAWPSGHTSSSFTVASVLDEFYGPKVGIPAYAVASLVGYRMMDTGDHWASDVVFGATLGWVVGHTVAGKHKKLEIAGFEVVPSIGGPDGSGTGVRLVKRF</sequence>
<feature type="domain" description="Phosphatidic acid phosphatase type 2/haloperoxidase" evidence="1">
    <location>
        <begin position="99"/>
        <end position="171"/>
    </location>
</feature>
<dbReference type="InterPro" id="IPR036938">
    <property type="entry name" value="PAP2/HPO_sf"/>
</dbReference>
<dbReference type="InterPro" id="IPR000326">
    <property type="entry name" value="PAP2/HPO"/>
</dbReference>
<dbReference type="EMBL" id="BART01032026">
    <property type="protein sequence ID" value="GAH06783.1"/>
    <property type="molecule type" value="Genomic_DNA"/>
</dbReference>
<organism evidence="2">
    <name type="scientific">marine sediment metagenome</name>
    <dbReference type="NCBI Taxonomy" id="412755"/>
    <lineage>
        <taxon>unclassified sequences</taxon>
        <taxon>metagenomes</taxon>
        <taxon>ecological metagenomes</taxon>
    </lineage>
</organism>
<reference evidence="2" key="1">
    <citation type="journal article" date="2014" name="Front. Microbiol.">
        <title>High frequency of phylogenetically diverse reductive dehalogenase-homologous genes in deep subseafloor sedimentary metagenomes.</title>
        <authorList>
            <person name="Kawai M."/>
            <person name="Futagami T."/>
            <person name="Toyoda A."/>
            <person name="Takaki Y."/>
            <person name="Nishi S."/>
            <person name="Hori S."/>
            <person name="Arai W."/>
            <person name="Tsubouchi T."/>
            <person name="Morono Y."/>
            <person name="Uchiyama I."/>
            <person name="Ito T."/>
            <person name="Fujiyama A."/>
            <person name="Inagaki F."/>
            <person name="Takami H."/>
        </authorList>
    </citation>
    <scope>NUCLEOTIDE SEQUENCE</scope>
    <source>
        <strain evidence="2">Expedition CK06-06</strain>
    </source>
</reference>
<protein>
    <recommendedName>
        <fullName evidence="1">Phosphatidic acid phosphatase type 2/haloperoxidase domain-containing protein</fullName>
    </recommendedName>
</protein>